<evidence type="ECO:0000313" key="3">
    <source>
        <dbReference type="Proteomes" id="UP001549031"/>
    </source>
</evidence>
<keyword evidence="3" id="KW-1185">Reference proteome</keyword>
<comment type="caution">
    <text evidence="2">The sequence shown here is derived from an EMBL/GenBank/DDBJ whole genome shotgun (WGS) entry which is preliminary data.</text>
</comment>
<organism evidence="2 3">
    <name type="scientific">Pseudorhizobium tarimense</name>
    <dbReference type="NCBI Taxonomy" id="1079109"/>
    <lineage>
        <taxon>Bacteria</taxon>
        <taxon>Pseudomonadati</taxon>
        <taxon>Pseudomonadota</taxon>
        <taxon>Alphaproteobacteria</taxon>
        <taxon>Hyphomicrobiales</taxon>
        <taxon>Rhizobiaceae</taxon>
        <taxon>Rhizobium/Agrobacterium group</taxon>
        <taxon>Pseudorhizobium</taxon>
    </lineage>
</organism>
<dbReference type="RefSeq" id="WP_247245499.1">
    <property type="nucleotide sequence ID" value="NZ_JALJRA010000016.1"/>
</dbReference>
<dbReference type="Proteomes" id="UP001549031">
    <property type="component" value="Unassembled WGS sequence"/>
</dbReference>
<accession>A0ABV2HB80</accession>
<reference evidence="2 3" key="1">
    <citation type="submission" date="2024-06" db="EMBL/GenBank/DDBJ databases">
        <title>Genomic Encyclopedia of Type Strains, Phase IV (KMG-IV): sequencing the most valuable type-strain genomes for metagenomic binning, comparative biology and taxonomic classification.</title>
        <authorList>
            <person name="Goeker M."/>
        </authorList>
    </citation>
    <scope>NUCLEOTIDE SEQUENCE [LARGE SCALE GENOMIC DNA]</scope>
    <source>
        <strain evidence="2 3">DSM 105042</strain>
    </source>
</reference>
<gene>
    <name evidence="2" type="ORF">ABID21_003800</name>
</gene>
<name>A0ABV2HB80_9HYPH</name>
<protein>
    <submittedName>
        <fullName evidence="2">Uncharacterized protein</fullName>
    </submittedName>
</protein>
<dbReference type="EMBL" id="JBEPLJ010000015">
    <property type="protein sequence ID" value="MET3587672.1"/>
    <property type="molecule type" value="Genomic_DNA"/>
</dbReference>
<feature type="compositionally biased region" description="Basic and acidic residues" evidence="1">
    <location>
        <begin position="25"/>
        <end position="48"/>
    </location>
</feature>
<evidence type="ECO:0000256" key="1">
    <source>
        <dbReference type="SAM" id="MobiDB-lite"/>
    </source>
</evidence>
<evidence type="ECO:0000313" key="2">
    <source>
        <dbReference type="EMBL" id="MET3587672.1"/>
    </source>
</evidence>
<sequence>MAKDTTSEKTTGGALNVREVQPPHLTDRELKQDQSEKRESERKEGKPS</sequence>
<proteinExistence type="predicted"/>
<feature type="region of interest" description="Disordered" evidence="1">
    <location>
        <begin position="1"/>
        <end position="48"/>
    </location>
</feature>